<dbReference type="InterPro" id="IPR008279">
    <property type="entry name" value="PEP-util_enz_mobile_dom"/>
</dbReference>
<dbReference type="InterPro" id="IPR036637">
    <property type="entry name" value="Phosphohistidine_dom_sf"/>
</dbReference>
<evidence type="ECO:0000313" key="7">
    <source>
        <dbReference type="Proteomes" id="UP001141327"/>
    </source>
</evidence>
<dbReference type="PANTHER" id="PTHR43615">
    <property type="entry name" value="PHOSPHOENOLPYRUVATE SYNTHASE-RELATED"/>
    <property type="match status" value="1"/>
</dbReference>
<dbReference type="InterPro" id="IPR002192">
    <property type="entry name" value="PPDK_AMP/ATP-bd"/>
</dbReference>
<dbReference type="InterPro" id="IPR013815">
    <property type="entry name" value="ATP_grasp_subdomain_1"/>
</dbReference>
<dbReference type="Pfam" id="PF00391">
    <property type="entry name" value="PEP-utilizers"/>
    <property type="match status" value="1"/>
</dbReference>
<feature type="domain" description="PEP-utilising enzyme mobile" evidence="3">
    <location>
        <begin position="934"/>
        <end position="1004"/>
    </location>
</feature>
<feature type="region of interest" description="Disordered" evidence="2">
    <location>
        <begin position="1020"/>
        <end position="1048"/>
    </location>
</feature>
<proteinExistence type="inferred from homology"/>
<organism evidence="6 7">
    <name type="scientific">Paratrimastix pyriformis</name>
    <dbReference type="NCBI Taxonomy" id="342808"/>
    <lineage>
        <taxon>Eukaryota</taxon>
        <taxon>Metamonada</taxon>
        <taxon>Preaxostyla</taxon>
        <taxon>Paratrimastigidae</taxon>
        <taxon>Paratrimastix</taxon>
    </lineage>
</organism>
<feature type="region of interest" description="Disordered" evidence="2">
    <location>
        <begin position="1345"/>
        <end position="1448"/>
    </location>
</feature>
<dbReference type="EMBL" id="JAPMOS010000004">
    <property type="protein sequence ID" value="KAJ4462092.1"/>
    <property type="molecule type" value="Genomic_DNA"/>
</dbReference>
<protein>
    <submittedName>
        <fullName evidence="6">Phosphoenolpyruvate synthase</fullName>
    </submittedName>
</protein>
<feature type="region of interest" description="Disordered" evidence="2">
    <location>
        <begin position="1534"/>
        <end position="1565"/>
    </location>
</feature>
<feature type="compositionally biased region" description="Polar residues" evidence="2">
    <location>
        <begin position="1028"/>
        <end position="1048"/>
    </location>
</feature>
<dbReference type="Gene3D" id="3.30.470.20">
    <property type="entry name" value="ATP-grasp fold, B domain"/>
    <property type="match status" value="1"/>
</dbReference>
<feature type="domain" description="Pyruvate phosphate dikinase AMP/ATP-binding" evidence="4">
    <location>
        <begin position="13"/>
        <end position="328"/>
    </location>
</feature>
<dbReference type="SUPFAM" id="SSF56059">
    <property type="entry name" value="Glutathione synthetase ATP-binding domain-like"/>
    <property type="match status" value="1"/>
</dbReference>
<evidence type="ECO:0000256" key="2">
    <source>
        <dbReference type="SAM" id="MobiDB-lite"/>
    </source>
</evidence>
<feature type="region of interest" description="Disordered" evidence="2">
    <location>
        <begin position="1598"/>
        <end position="1619"/>
    </location>
</feature>
<dbReference type="PANTHER" id="PTHR43615:SF1">
    <property type="entry name" value="PPDK_N DOMAIN-CONTAINING PROTEIN"/>
    <property type="match status" value="1"/>
</dbReference>
<evidence type="ECO:0000256" key="1">
    <source>
        <dbReference type="ARBA" id="ARBA00007837"/>
    </source>
</evidence>
<dbReference type="Proteomes" id="UP001141327">
    <property type="component" value="Unassembled WGS sequence"/>
</dbReference>
<evidence type="ECO:0000259" key="5">
    <source>
        <dbReference type="Pfam" id="PF19031"/>
    </source>
</evidence>
<evidence type="ECO:0000259" key="3">
    <source>
        <dbReference type="Pfam" id="PF00391"/>
    </source>
</evidence>
<dbReference type="InterPro" id="IPR051549">
    <property type="entry name" value="PEP_Utilizing_Enz"/>
</dbReference>
<dbReference type="Gene3D" id="3.30.1490.20">
    <property type="entry name" value="ATP-grasp fold, A domain"/>
    <property type="match status" value="1"/>
</dbReference>
<dbReference type="Pfam" id="PF19031">
    <property type="entry name" value="Intu_longin_1"/>
    <property type="match status" value="1"/>
</dbReference>
<dbReference type="InterPro" id="IPR043987">
    <property type="entry name" value="CCZ1/INTU/HSP4_longin_1"/>
</dbReference>
<evidence type="ECO:0000313" key="6">
    <source>
        <dbReference type="EMBL" id="KAJ4462092.1"/>
    </source>
</evidence>
<comment type="similarity">
    <text evidence="1">Belongs to the PEP-utilizing enzyme family.</text>
</comment>
<feature type="compositionally biased region" description="Low complexity" evidence="2">
    <location>
        <begin position="1404"/>
        <end position="1414"/>
    </location>
</feature>
<comment type="caution">
    <text evidence="6">The sequence shown here is derived from an EMBL/GenBank/DDBJ whole genome shotgun (WGS) entry which is preliminary data.</text>
</comment>
<feature type="domain" description="CCZ1/INTU/HSP4 first Longin" evidence="5">
    <location>
        <begin position="1057"/>
        <end position="1160"/>
    </location>
</feature>
<dbReference type="Gene3D" id="3.50.30.10">
    <property type="entry name" value="Phosphohistidine domain"/>
    <property type="match status" value="1"/>
</dbReference>
<keyword evidence="7" id="KW-1185">Reference proteome</keyword>
<accession>A0ABQ8UWG6</accession>
<reference evidence="6" key="1">
    <citation type="journal article" date="2022" name="bioRxiv">
        <title>Genomics of Preaxostyla Flagellates Illuminates Evolutionary Transitions and the Path Towards Mitochondrial Loss.</title>
        <authorList>
            <person name="Novak L.V.F."/>
            <person name="Treitli S.C."/>
            <person name="Pyrih J."/>
            <person name="Halakuc P."/>
            <person name="Pipaliya S.V."/>
            <person name="Vacek V."/>
            <person name="Brzon O."/>
            <person name="Soukal P."/>
            <person name="Eme L."/>
            <person name="Dacks J.B."/>
            <person name="Karnkowska A."/>
            <person name="Elias M."/>
            <person name="Hampl V."/>
        </authorList>
    </citation>
    <scope>NUCLEOTIDE SEQUENCE</scope>
    <source>
        <strain evidence="6">RCP-MX</strain>
    </source>
</reference>
<dbReference type="SUPFAM" id="SSF52009">
    <property type="entry name" value="Phosphohistidine domain"/>
    <property type="match status" value="1"/>
</dbReference>
<dbReference type="Pfam" id="PF01326">
    <property type="entry name" value="PPDK_N"/>
    <property type="match status" value="1"/>
</dbReference>
<gene>
    <name evidence="6" type="ORF">PAPYR_1266</name>
</gene>
<evidence type="ECO:0000259" key="4">
    <source>
        <dbReference type="Pfam" id="PF01326"/>
    </source>
</evidence>
<name>A0ABQ8UWG6_9EUKA</name>
<sequence length="1680" mass="179273">MLRLASCTRADSPVIGGKAANLGYLALRFPVPGPSVQGFVIPASCFAQFSAPIADRISAILAKCQEYRQAMEVSTAIRDLYLRTSIPDGMRQEIIRFWDEARKGLPSETAWAARSSGIAEDSADCSFAGQHDTVLNIKTADALLVGIKQVWSSLFSDRALAYRLSRNMDVTKILGEGIGVVVQRMVVPDVSGIMFTADPLTQNRSNIRIDASYGAGEGLVSGQVDPDVFTVDKHTFQLVDSRIGAKATKMVPAPEGGLQTIAVDPAECSRPSLSRFMVKTLAHLGAAIEEHYGNQPQDIEWCWRACPGRDAESEGQFFILQSRPITTLYPDLLPIGVLGIPSYMSIHDWLTHPDEPASPARALPGHKTRIVTSFNHIQVMMKPFPPLALGCLAHIVSIVRTAAGPPLWAMRGYPFADITDAFSTALGRAMARGGATMMLGADQAATIFGKQVQSKVGPGPGPGRRPWLGNASSTAISSWRLPAGARIVKRFIGNMFVNDPMAAIKECDTLMETVADDLCAKLPAPSDPAVQVMARIEETTSSALPSLISNFPTFFAPGSAAQHIIQSKLAKWVMPEMLPQVRADLNVVFQAGGPYNITTRMNQSLGRLGAALHSDVREALRLFIEAHASELSSRGAVLWPTLRSQLAAMGPHGTAFLGDFDKYLDFFGHRGVGEISFYSPRYSENPFPLLQVRGAPQSLHPAPRRALMLASRPIAPWAQLLYSTTPDPSLVGAPFDPRQVDQARLARLTAEAQAASGRIEAAVWTSMYRATRYTVGPLRLRFLRRMLLVGRTLAALREHHKWTLMKPFFGVRKALLGLGDRMVAGGLLQEREHVWMLWPSEVTRLCTVVEQGSGMMPCDVALLRRRVALRQRRLEVLARTQPPRMICLDGEVLDGRRLPSKDQKQGSLTGLGVSAGVCEGIARVIMDPTDQCLSPGEILVTVATDPGWTPLFVHAAGVVLECGGVMTHGSQVARELGIPCVSALVGATKAITTGSRIRVDGTNGIVEILGDVAATPTLSPSAARAVPTPSTATPVSHSLEQQPMSSVGESKDPPFIFTIFEPPPPGAGEGGASRVYFFYPDTFMSEANQMLFVGAIFTFFTFADKFESEKASSITTTKHRFACHECEGLYFLLGGDLSEPPSAIQASLEVLVDCFRFYYGSVTHIRERSQGDPRHFATEMADVGHQLITVFQSAYTDRFSQIYHPIPYTPLPADSTRLFIAATQALDAIEAMPEVLGGCIFCGSTVLCTHLDNSPTRLVLLKVCSLQGALQSHPATPSPAPMIPLSRHTSIPGPMSPGAAIPEIFYVYLTGEEEEALTAASAERHYFTAPFYDPAAAAAVAATPGLSQAPGSSAGSSRVGGGDGTRSSLVTAIHHTPGGSDLDRALSATFLGGPAQQTPPPQQPQAAAGLPAAGSRSSLASTPPSGPDEPGALTPRKLRTPATKGPLGVEGGVLATPKAASGPGSVVPHGLIVHIVGSVSLALILAHGGVTAILSATGAVLGGHPAGGEDEASGVLTNMELLRYDELGAYVEGRPPVTGAPQAIPQPPPSRRGQPSGAPSALPVARNGPEFLRTVLFCNHVLRTHPDASQVLLARPALPEEGPQPAGPPAQARQQQPGATGVSVALCRSVMGQQTFVQLHAPKGAGGTAEISTPEEAALRTLESQRFRQELRKRHKLWML</sequence>